<gene>
    <name evidence="2" type="ORF">BJY01DRAFT_154425</name>
</gene>
<dbReference type="InterPro" id="IPR020915">
    <property type="entry name" value="UPF0311"/>
</dbReference>
<dbReference type="Gene3D" id="2.40.160.20">
    <property type="match status" value="1"/>
</dbReference>
<feature type="chain" id="PRO_5047247886" evidence="1">
    <location>
        <begin position="20"/>
        <end position="205"/>
    </location>
</feature>
<accession>A0ABR4K8E8</accession>
<sequence length="205" mass="22451">MLRKILDLVLTTLAVQSVAQVPYVAAGKYPQAPELSFLYTAYVDCKGSIMSEDGPRGKRQAIPIVGGNFTGPRLSGMLPPGSQHRGTGAEMPRYAADHFLGQILDLGADWGTADPKTGIFSADTRYNLRTDDGADIFVQTSGPTSPLGRLHLRLLFETGHKEYYWLNNIVAIGTLTPVEVGVDSSVLRIDAWNFARDWNRTPWKG</sequence>
<dbReference type="Pfam" id="PF11578">
    <property type="entry name" value="DUF3237"/>
    <property type="match status" value="1"/>
</dbReference>
<evidence type="ECO:0000256" key="1">
    <source>
        <dbReference type="SAM" id="SignalP"/>
    </source>
</evidence>
<organism evidence="2 3">
    <name type="scientific">Aspergillus pseudoustus</name>
    <dbReference type="NCBI Taxonomy" id="1810923"/>
    <lineage>
        <taxon>Eukaryota</taxon>
        <taxon>Fungi</taxon>
        <taxon>Dikarya</taxon>
        <taxon>Ascomycota</taxon>
        <taxon>Pezizomycotina</taxon>
        <taxon>Eurotiomycetes</taxon>
        <taxon>Eurotiomycetidae</taxon>
        <taxon>Eurotiales</taxon>
        <taxon>Aspergillaceae</taxon>
        <taxon>Aspergillus</taxon>
        <taxon>Aspergillus subgen. Nidulantes</taxon>
    </lineage>
</organism>
<dbReference type="PANTHER" id="PTHR37315">
    <property type="entry name" value="UPF0311 PROTEIN BLR7842"/>
    <property type="match status" value="1"/>
</dbReference>
<keyword evidence="3" id="KW-1185">Reference proteome</keyword>
<keyword evidence="1" id="KW-0732">Signal</keyword>
<dbReference type="PANTHER" id="PTHR37315:SF1">
    <property type="entry name" value="UPF0311 PROTEIN BLR7842"/>
    <property type="match status" value="1"/>
</dbReference>
<feature type="signal peptide" evidence="1">
    <location>
        <begin position="1"/>
        <end position="19"/>
    </location>
</feature>
<reference evidence="2 3" key="1">
    <citation type="submission" date="2024-07" db="EMBL/GenBank/DDBJ databases">
        <title>Section-level genome sequencing and comparative genomics of Aspergillus sections Usti and Cavernicolus.</title>
        <authorList>
            <consortium name="Lawrence Berkeley National Laboratory"/>
            <person name="Nybo J.L."/>
            <person name="Vesth T.C."/>
            <person name="Theobald S."/>
            <person name="Frisvad J.C."/>
            <person name="Larsen T.O."/>
            <person name="Kjaerboelling I."/>
            <person name="Rothschild-Mancinelli K."/>
            <person name="Lyhne E.K."/>
            <person name="Kogle M.E."/>
            <person name="Barry K."/>
            <person name="Clum A."/>
            <person name="Na H."/>
            <person name="Ledsgaard L."/>
            <person name="Lin J."/>
            <person name="Lipzen A."/>
            <person name="Kuo A."/>
            <person name="Riley R."/>
            <person name="Mondo S."/>
            <person name="Labutti K."/>
            <person name="Haridas S."/>
            <person name="Pangalinan J."/>
            <person name="Salamov A.A."/>
            <person name="Simmons B.A."/>
            <person name="Magnuson J.K."/>
            <person name="Chen J."/>
            <person name="Drula E."/>
            <person name="Henrissat B."/>
            <person name="Wiebenga A."/>
            <person name="Lubbers R.J."/>
            <person name="Gomes A.C."/>
            <person name="Makela M.R."/>
            <person name="Stajich J."/>
            <person name="Grigoriev I.V."/>
            <person name="Mortensen U.H."/>
            <person name="De Vries R.P."/>
            <person name="Baker S.E."/>
            <person name="Andersen M.R."/>
        </authorList>
    </citation>
    <scope>NUCLEOTIDE SEQUENCE [LARGE SCALE GENOMIC DNA]</scope>
    <source>
        <strain evidence="2 3">CBS 123904</strain>
    </source>
</reference>
<comment type="caution">
    <text evidence="2">The sequence shown here is derived from an EMBL/GenBank/DDBJ whole genome shotgun (WGS) entry which is preliminary data.</text>
</comment>
<evidence type="ECO:0000313" key="2">
    <source>
        <dbReference type="EMBL" id="KAL2848571.1"/>
    </source>
</evidence>
<name>A0ABR4K8E8_9EURO</name>
<protein>
    <submittedName>
        <fullName evidence="2">Uncharacterized protein</fullName>
    </submittedName>
</protein>
<dbReference type="EMBL" id="JBFXLU010000048">
    <property type="protein sequence ID" value="KAL2848571.1"/>
    <property type="molecule type" value="Genomic_DNA"/>
</dbReference>
<dbReference type="Proteomes" id="UP001610446">
    <property type="component" value="Unassembled WGS sequence"/>
</dbReference>
<evidence type="ECO:0000313" key="3">
    <source>
        <dbReference type="Proteomes" id="UP001610446"/>
    </source>
</evidence>
<proteinExistence type="predicted"/>